<accession>A0ABS8TGH5</accession>
<gene>
    <name evidence="3" type="ORF">HAX54_010583</name>
</gene>
<feature type="domain" description="DJ-1/PfpI" evidence="2">
    <location>
        <begin position="94"/>
        <end position="188"/>
    </location>
</feature>
<dbReference type="Pfam" id="PF01965">
    <property type="entry name" value="DJ-1_PfpI"/>
    <property type="match status" value="1"/>
</dbReference>
<sequence>MEKGEEEQPIPTSLDAKSTNQNAEDRCCRFKGLDQQSPTRISSRRPENQILQSPAEHETQLSSQQQIHKWTGFIPNPGSLIANSTKDKDFGSFKILVPIANGSEEMEAAIIIDVLRANAQVVVASGRYIGDCFRKVKLVTDVLHPVEAAKQSYDLIVLPGGLGGAEKFAKSEKLVDMLKKQREIKQTIWNSIASPALGKKATAFPACAISSPSNEAENRNLVVDGEISLLAEDQELP</sequence>
<proteinExistence type="predicted"/>
<evidence type="ECO:0000259" key="2">
    <source>
        <dbReference type="Pfam" id="PF01965"/>
    </source>
</evidence>
<dbReference type="Proteomes" id="UP000823775">
    <property type="component" value="Unassembled WGS sequence"/>
</dbReference>
<name>A0ABS8TGH5_DATST</name>
<dbReference type="InterPro" id="IPR002818">
    <property type="entry name" value="DJ-1/PfpI"/>
</dbReference>
<evidence type="ECO:0000256" key="1">
    <source>
        <dbReference type="SAM" id="MobiDB-lite"/>
    </source>
</evidence>
<evidence type="ECO:0000313" key="3">
    <source>
        <dbReference type="EMBL" id="MCD7470602.1"/>
    </source>
</evidence>
<evidence type="ECO:0000313" key="4">
    <source>
        <dbReference type="Proteomes" id="UP000823775"/>
    </source>
</evidence>
<dbReference type="EMBL" id="JACEIK010001588">
    <property type="protein sequence ID" value="MCD7470602.1"/>
    <property type="molecule type" value="Genomic_DNA"/>
</dbReference>
<organism evidence="3 4">
    <name type="scientific">Datura stramonium</name>
    <name type="common">Jimsonweed</name>
    <name type="synonym">Common thornapple</name>
    <dbReference type="NCBI Taxonomy" id="4076"/>
    <lineage>
        <taxon>Eukaryota</taxon>
        <taxon>Viridiplantae</taxon>
        <taxon>Streptophyta</taxon>
        <taxon>Embryophyta</taxon>
        <taxon>Tracheophyta</taxon>
        <taxon>Spermatophyta</taxon>
        <taxon>Magnoliopsida</taxon>
        <taxon>eudicotyledons</taxon>
        <taxon>Gunneridae</taxon>
        <taxon>Pentapetalae</taxon>
        <taxon>asterids</taxon>
        <taxon>lamiids</taxon>
        <taxon>Solanales</taxon>
        <taxon>Solanaceae</taxon>
        <taxon>Solanoideae</taxon>
        <taxon>Datureae</taxon>
        <taxon>Datura</taxon>
    </lineage>
</organism>
<keyword evidence="4" id="KW-1185">Reference proteome</keyword>
<dbReference type="PANTHER" id="PTHR48094">
    <property type="entry name" value="PROTEIN/NUCLEIC ACID DEGLYCASE DJ-1-RELATED"/>
    <property type="match status" value="1"/>
</dbReference>
<dbReference type="InterPro" id="IPR029062">
    <property type="entry name" value="Class_I_gatase-like"/>
</dbReference>
<dbReference type="InterPro" id="IPR050325">
    <property type="entry name" value="Prot/Nucl_acid_deglycase"/>
</dbReference>
<dbReference type="Gene3D" id="3.40.50.880">
    <property type="match status" value="1"/>
</dbReference>
<feature type="region of interest" description="Disordered" evidence="1">
    <location>
        <begin position="1"/>
        <end position="26"/>
    </location>
</feature>
<dbReference type="PANTHER" id="PTHR48094:SF12">
    <property type="entry name" value="PARKINSON DISEASE PROTEIN 7 HOMOLOG"/>
    <property type="match status" value="1"/>
</dbReference>
<protein>
    <recommendedName>
        <fullName evidence="2">DJ-1/PfpI domain-containing protein</fullName>
    </recommendedName>
</protein>
<reference evidence="3 4" key="1">
    <citation type="journal article" date="2021" name="BMC Genomics">
        <title>Datura genome reveals duplications of psychoactive alkaloid biosynthetic genes and high mutation rate following tissue culture.</title>
        <authorList>
            <person name="Rajewski A."/>
            <person name="Carter-House D."/>
            <person name="Stajich J."/>
            <person name="Litt A."/>
        </authorList>
    </citation>
    <scope>NUCLEOTIDE SEQUENCE [LARGE SCALE GENOMIC DNA]</scope>
    <source>
        <strain evidence="3">AR-01</strain>
    </source>
</reference>
<dbReference type="SUPFAM" id="SSF52317">
    <property type="entry name" value="Class I glutamine amidotransferase-like"/>
    <property type="match status" value="1"/>
</dbReference>
<comment type="caution">
    <text evidence="3">The sequence shown here is derived from an EMBL/GenBank/DDBJ whole genome shotgun (WGS) entry which is preliminary data.</text>
</comment>